<feature type="active site" description="Proton donor/acceptor" evidence="7">
    <location>
        <position position="98"/>
    </location>
</feature>
<dbReference type="InterPro" id="IPR038063">
    <property type="entry name" value="Transpep_catalytic_dom"/>
</dbReference>
<keyword evidence="11" id="KW-1185">Reference proteome</keyword>
<evidence type="ECO:0000256" key="1">
    <source>
        <dbReference type="ARBA" id="ARBA00004752"/>
    </source>
</evidence>
<keyword evidence="5 7" id="KW-0573">Peptidoglycan synthesis</keyword>
<evidence type="ECO:0000313" key="10">
    <source>
        <dbReference type="EMBL" id="MDA4844657.1"/>
    </source>
</evidence>
<reference evidence="10" key="1">
    <citation type="submission" date="2022-11" db="EMBL/GenBank/DDBJ databases">
        <title>Hoeflea poritis sp. nov., isolated from scleractinian coral Porites lutea.</title>
        <authorList>
            <person name="Zhang G."/>
            <person name="Wei Q."/>
            <person name="Cai L."/>
        </authorList>
    </citation>
    <scope>NUCLEOTIDE SEQUENCE</scope>
    <source>
        <strain evidence="10">E7-10</strain>
    </source>
</reference>
<evidence type="ECO:0000313" key="11">
    <source>
        <dbReference type="Proteomes" id="UP001148313"/>
    </source>
</evidence>
<dbReference type="PANTHER" id="PTHR30582">
    <property type="entry name" value="L,D-TRANSPEPTIDASE"/>
    <property type="match status" value="1"/>
</dbReference>
<dbReference type="Proteomes" id="UP001148313">
    <property type="component" value="Unassembled WGS sequence"/>
</dbReference>
<name>A0ABT4VKM5_9HYPH</name>
<feature type="chain" id="PRO_5046075614" evidence="8">
    <location>
        <begin position="23"/>
        <end position="143"/>
    </location>
</feature>
<evidence type="ECO:0000256" key="6">
    <source>
        <dbReference type="ARBA" id="ARBA00023316"/>
    </source>
</evidence>
<feature type="signal peptide" evidence="8">
    <location>
        <begin position="1"/>
        <end position="22"/>
    </location>
</feature>
<protein>
    <submittedName>
        <fullName evidence="10">L,D-transpeptidase</fullName>
    </submittedName>
</protein>
<dbReference type="PROSITE" id="PS52029">
    <property type="entry name" value="LD_TPASE"/>
    <property type="match status" value="1"/>
</dbReference>
<gene>
    <name evidence="10" type="ORF">OOZ53_04810</name>
</gene>
<comment type="similarity">
    <text evidence="2">Belongs to the YkuD family.</text>
</comment>
<comment type="caution">
    <text evidence="10">The sequence shown here is derived from an EMBL/GenBank/DDBJ whole genome shotgun (WGS) entry which is preliminary data.</text>
</comment>
<dbReference type="EMBL" id="JAPJZH010000002">
    <property type="protein sequence ID" value="MDA4844657.1"/>
    <property type="molecule type" value="Genomic_DNA"/>
</dbReference>
<keyword evidence="4 7" id="KW-0133">Cell shape</keyword>
<comment type="pathway">
    <text evidence="1 7">Cell wall biogenesis; peptidoglycan biosynthesis.</text>
</comment>
<keyword evidence="3" id="KW-0808">Transferase</keyword>
<proteinExistence type="inferred from homology"/>
<feature type="domain" description="L,D-TPase catalytic" evidence="9">
    <location>
        <begin position="27"/>
        <end position="142"/>
    </location>
</feature>
<dbReference type="Pfam" id="PF03734">
    <property type="entry name" value="YkuD"/>
    <property type="match status" value="1"/>
</dbReference>
<keyword evidence="6 7" id="KW-0961">Cell wall biogenesis/degradation</keyword>
<evidence type="ECO:0000256" key="8">
    <source>
        <dbReference type="SAM" id="SignalP"/>
    </source>
</evidence>
<organism evidence="10 11">
    <name type="scientific">Hoeflea poritis</name>
    <dbReference type="NCBI Taxonomy" id="2993659"/>
    <lineage>
        <taxon>Bacteria</taxon>
        <taxon>Pseudomonadati</taxon>
        <taxon>Pseudomonadota</taxon>
        <taxon>Alphaproteobacteria</taxon>
        <taxon>Hyphomicrobiales</taxon>
        <taxon>Rhizobiaceae</taxon>
        <taxon>Hoeflea</taxon>
    </lineage>
</organism>
<evidence type="ECO:0000256" key="2">
    <source>
        <dbReference type="ARBA" id="ARBA00005992"/>
    </source>
</evidence>
<evidence type="ECO:0000256" key="5">
    <source>
        <dbReference type="ARBA" id="ARBA00022984"/>
    </source>
</evidence>
<evidence type="ECO:0000256" key="3">
    <source>
        <dbReference type="ARBA" id="ARBA00022679"/>
    </source>
</evidence>
<feature type="active site" description="Nucleophile" evidence="7">
    <location>
        <position position="114"/>
    </location>
</feature>
<evidence type="ECO:0000259" key="9">
    <source>
        <dbReference type="PROSITE" id="PS52029"/>
    </source>
</evidence>
<dbReference type="RefSeq" id="WP_271088186.1">
    <property type="nucleotide sequence ID" value="NZ_JAPJZH010000002.1"/>
</dbReference>
<keyword evidence="8" id="KW-0732">Signal</keyword>
<dbReference type="CDD" id="cd16913">
    <property type="entry name" value="YkuD_like"/>
    <property type="match status" value="1"/>
</dbReference>
<dbReference type="InterPro" id="IPR005490">
    <property type="entry name" value="LD_TPept_cat_dom"/>
</dbReference>
<evidence type="ECO:0000256" key="7">
    <source>
        <dbReference type="PROSITE-ProRule" id="PRU01373"/>
    </source>
</evidence>
<dbReference type="Gene3D" id="2.40.440.10">
    <property type="entry name" value="L,D-transpeptidase catalytic domain-like"/>
    <property type="match status" value="1"/>
</dbReference>
<dbReference type="InterPro" id="IPR050979">
    <property type="entry name" value="LD-transpeptidase"/>
</dbReference>
<evidence type="ECO:0000256" key="4">
    <source>
        <dbReference type="ARBA" id="ARBA00022960"/>
    </source>
</evidence>
<dbReference type="PANTHER" id="PTHR30582:SF2">
    <property type="entry name" value="L,D-TRANSPEPTIDASE YCIB-RELATED"/>
    <property type="match status" value="1"/>
</dbReference>
<accession>A0ABT4VKM5</accession>
<dbReference type="SUPFAM" id="SSF141523">
    <property type="entry name" value="L,D-transpeptidase catalytic domain-like"/>
    <property type="match status" value="1"/>
</dbReference>
<sequence length="143" mass="16271">MRLFLSVLVLEFAMLVFQPVAAGAVTLTARIDLSSQTMVVTHRGKVKYRWKVSTGRRGYYTPTGSYSPKWLSKHHRSRKYNNAPMPYAIFFRGGYAVHGTNEISRLGRPASHGCVRLDPNNAAKLFSLVQREGFKNTRIIIRR</sequence>